<evidence type="ECO:0000256" key="5">
    <source>
        <dbReference type="ARBA" id="ARBA00022691"/>
    </source>
</evidence>
<dbReference type="EMBL" id="CCEJ010000005">
    <property type="protein sequence ID" value="CDR34084.1"/>
    <property type="molecule type" value="Genomic_DNA"/>
</dbReference>
<dbReference type="InterPro" id="IPR010723">
    <property type="entry name" value="HemN_C"/>
</dbReference>
<evidence type="ECO:0000256" key="2">
    <source>
        <dbReference type="ARBA" id="ARBA00006100"/>
    </source>
</evidence>
<keyword evidence="8 10" id="KW-0411">Iron-sulfur</keyword>
<evidence type="ECO:0000256" key="1">
    <source>
        <dbReference type="ARBA" id="ARBA00001966"/>
    </source>
</evidence>
<dbReference type="Pfam" id="PF06969">
    <property type="entry name" value="HemN_C"/>
    <property type="match status" value="1"/>
</dbReference>
<evidence type="ECO:0000259" key="11">
    <source>
        <dbReference type="PROSITE" id="PS51918"/>
    </source>
</evidence>
<evidence type="ECO:0000256" key="10">
    <source>
        <dbReference type="RuleBase" id="RU364116"/>
    </source>
</evidence>
<proteinExistence type="inferred from homology"/>
<gene>
    <name evidence="12" type="primary">hemN</name>
    <name evidence="12" type="ORF">CSEC_1264</name>
</gene>
<dbReference type="SFLD" id="SFLDF00288">
    <property type="entry name" value="HemN-like__clustered_with_nucl"/>
    <property type="match status" value="1"/>
</dbReference>
<comment type="cofactor">
    <cofactor evidence="1">
        <name>[4Fe-4S] cluster</name>
        <dbReference type="ChEBI" id="CHEBI:49883"/>
    </cofactor>
</comment>
<reference evidence="12" key="2">
    <citation type="submission" date="2014-09" db="EMBL/GenBank/DDBJ databases">
        <title>Criblamydia sequanensis harbors a mega-plasmid encoding arsenite resistance.</title>
        <authorList>
            <person name="Bertelli C."/>
            <person name="Goesmann A."/>
            <person name="Greub G."/>
        </authorList>
    </citation>
    <scope>NUCLEOTIDE SEQUENCE [LARGE SCALE GENOMIC DNA]</scope>
    <source>
        <strain evidence="12">CRIB-18</strain>
    </source>
</reference>
<dbReference type="InterPro" id="IPR004559">
    <property type="entry name" value="HemW-like"/>
</dbReference>
<dbReference type="OrthoDB" id="9808022at2"/>
<dbReference type="eggNOG" id="COG0635">
    <property type="taxonomic scope" value="Bacteria"/>
</dbReference>
<dbReference type="Gene3D" id="3.20.20.70">
    <property type="entry name" value="Aldolase class I"/>
    <property type="match status" value="1"/>
</dbReference>
<reference evidence="12" key="1">
    <citation type="submission" date="2013-12" db="EMBL/GenBank/DDBJ databases">
        <authorList>
            <person name="Linke B."/>
        </authorList>
    </citation>
    <scope>NUCLEOTIDE SEQUENCE [LARGE SCALE GENOMIC DNA]</scope>
    <source>
        <strain evidence="12">CRIB-18</strain>
    </source>
</reference>
<comment type="subcellular location">
    <subcellularLocation>
        <location evidence="10">Cytoplasm</location>
    </subcellularLocation>
</comment>
<evidence type="ECO:0000256" key="4">
    <source>
        <dbReference type="ARBA" id="ARBA00022617"/>
    </source>
</evidence>
<evidence type="ECO:0000313" key="13">
    <source>
        <dbReference type="Proteomes" id="UP000031552"/>
    </source>
</evidence>
<comment type="function">
    <text evidence="10">Probably acts as a heme chaperone, transferring heme to an unknown acceptor. Binds one molecule of heme per monomer, possibly covalently. Binds 1 [4Fe-4S] cluster. The cluster is coordinated with 3 cysteines and an exchangeable S-adenosyl-L-methionine.</text>
</comment>
<keyword evidence="7 10" id="KW-0408">Iron</keyword>
<dbReference type="SFLD" id="SFLDG01065">
    <property type="entry name" value="anaerobic_coproporphyrinogen-I"/>
    <property type="match status" value="2"/>
</dbReference>
<dbReference type="AlphaFoldDB" id="A0A090DZK6"/>
<comment type="similarity">
    <text evidence="2">Belongs to the anaerobic coproporphyrinogen-III oxidase family. HemW subfamily.</text>
</comment>
<dbReference type="PANTHER" id="PTHR13932:SF5">
    <property type="entry name" value="RADICAL S-ADENOSYL METHIONINE DOMAIN-CONTAINING PROTEIN 1, MITOCHONDRIAL"/>
    <property type="match status" value="1"/>
</dbReference>
<dbReference type="Proteomes" id="UP000031552">
    <property type="component" value="Unassembled WGS sequence"/>
</dbReference>
<evidence type="ECO:0000256" key="8">
    <source>
        <dbReference type="ARBA" id="ARBA00023014"/>
    </source>
</evidence>
<dbReference type="CDD" id="cd01335">
    <property type="entry name" value="Radical_SAM"/>
    <property type="match status" value="1"/>
</dbReference>
<keyword evidence="13" id="KW-1185">Reference proteome</keyword>
<dbReference type="NCBIfam" id="TIGR00539">
    <property type="entry name" value="hemN_rel"/>
    <property type="match status" value="1"/>
</dbReference>
<dbReference type="SFLD" id="SFLDS00029">
    <property type="entry name" value="Radical_SAM"/>
    <property type="match status" value="2"/>
</dbReference>
<accession>A0A090DZK6</accession>
<evidence type="ECO:0000313" key="12">
    <source>
        <dbReference type="EMBL" id="CDR34084.1"/>
    </source>
</evidence>
<keyword evidence="12" id="KW-0560">Oxidoreductase</keyword>
<dbReference type="RefSeq" id="WP_041017628.1">
    <property type="nucleotide sequence ID" value="NZ_CCEJ010000005.1"/>
</dbReference>
<dbReference type="STRING" id="1437425.CSEC_1264"/>
<dbReference type="PANTHER" id="PTHR13932">
    <property type="entry name" value="COPROPORPHYRINIGEN III OXIDASE"/>
    <property type="match status" value="1"/>
</dbReference>
<dbReference type="GO" id="GO:0005737">
    <property type="term" value="C:cytoplasm"/>
    <property type="evidence" value="ECO:0007669"/>
    <property type="project" value="UniProtKB-SubCell"/>
</dbReference>
<keyword evidence="6 10" id="KW-0479">Metal-binding</keyword>
<dbReference type="InterPro" id="IPR034505">
    <property type="entry name" value="Coproporphyrinogen-III_oxidase"/>
</dbReference>
<keyword evidence="10" id="KW-0004">4Fe-4S</keyword>
<dbReference type="SMART" id="SM00729">
    <property type="entry name" value="Elp3"/>
    <property type="match status" value="1"/>
</dbReference>
<evidence type="ECO:0000256" key="3">
    <source>
        <dbReference type="ARBA" id="ARBA00017228"/>
    </source>
</evidence>
<organism evidence="12 13">
    <name type="scientific">Candidatus Criblamydia sequanensis CRIB-18</name>
    <dbReference type="NCBI Taxonomy" id="1437425"/>
    <lineage>
        <taxon>Bacteria</taxon>
        <taxon>Pseudomonadati</taxon>
        <taxon>Chlamydiota</taxon>
        <taxon>Chlamydiia</taxon>
        <taxon>Parachlamydiales</taxon>
        <taxon>Candidatus Criblamydiaceae</taxon>
        <taxon>Candidatus Criblamydia</taxon>
    </lineage>
</organism>
<keyword evidence="5 10" id="KW-0949">S-adenosyl-L-methionine</keyword>
<dbReference type="SUPFAM" id="SSF102114">
    <property type="entry name" value="Radical SAM enzymes"/>
    <property type="match status" value="1"/>
</dbReference>
<dbReference type="GO" id="GO:0006779">
    <property type="term" value="P:porphyrin-containing compound biosynthetic process"/>
    <property type="evidence" value="ECO:0007669"/>
    <property type="project" value="InterPro"/>
</dbReference>
<keyword evidence="4 10" id="KW-0349">Heme</keyword>
<dbReference type="SFLD" id="SFLDF00562">
    <property type="entry name" value="HemN-like__clustered_with_heat"/>
    <property type="match status" value="1"/>
</dbReference>
<dbReference type="GO" id="GO:0046872">
    <property type="term" value="F:metal ion binding"/>
    <property type="evidence" value="ECO:0007669"/>
    <property type="project" value="UniProtKB-UniRule"/>
</dbReference>
<dbReference type="SFLD" id="SFLDG01082">
    <property type="entry name" value="B12-binding_domain_containing"/>
    <property type="match status" value="1"/>
</dbReference>
<dbReference type="GO" id="GO:0004109">
    <property type="term" value="F:coproporphyrinogen oxidase activity"/>
    <property type="evidence" value="ECO:0007669"/>
    <property type="project" value="InterPro"/>
</dbReference>
<protein>
    <recommendedName>
        <fullName evidence="3 10">Heme chaperone HemW</fullName>
    </recommendedName>
</protein>
<evidence type="ECO:0000256" key="7">
    <source>
        <dbReference type="ARBA" id="ARBA00023004"/>
    </source>
</evidence>
<dbReference type="Pfam" id="PF04055">
    <property type="entry name" value="Radical_SAM"/>
    <property type="match status" value="1"/>
</dbReference>
<evidence type="ECO:0000256" key="9">
    <source>
        <dbReference type="ARBA" id="ARBA00023186"/>
    </source>
</evidence>
<sequence length="384" mass="43728">MVVIPKSHPKDISLYFHIPFCRKKCGYCHFYVLPDKEELKDLLDEGFSLEWESKKHLLKGFHLKSIYFGGGTPYLFGPERVKKILQRIETVFGNLDSIEITIEANPESIDSETLKQFRSAGVNRLSLGIQSLSTSELVTLTRDHPKNEALNAPLLAYEAGYTNISIDLMYDVPGQSLKSFDYSLSEALKLPITHISLYNLTFEPGTAFFKKQKELKKSLPSDESSHEMVLLAIKRFEEASFHQYEVSAFAKNNLYSIHNTGYWTARPFLGFGPSAFSYYQGSRFRNIAHLNKYIEKLRAGDDPKDFEENLEPESKTRELLLIGLRLNQGVCIEHLKLFGCHVSPSLLSEIETLTNNGFLTSRGTHLKLTQKGRLFFDTVGEHLV</sequence>
<dbReference type="PROSITE" id="PS51918">
    <property type="entry name" value="RADICAL_SAM"/>
    <property type="match status" value="1"/>
</dbReference>
<comment type="caution">
    <text evidence="12">The sequence shown here is derived from an EMBL/GenBank/DDBJ whole genome shotgun (WGS) entry which is preliminary data.</text>
</comment>
<dbReference type="InterPro" id="IPR058240">
    <property type="entry name" value="rSAM_sf"/>
</dbReference>
<feature type="domain" description="Radical SAM core" evidence="11">
    <location>
        <begin position="6"/>
        <end position="242"/>
    </location>
</feature>
<dbReference type="InterPro" id="IPR013785">
    <property type="entry name" value="Aldolase_TIM"/>
</dbReference>
<dbReference type="InterPro" id="IPR006638">
    <property type="entry name" value="Elp3/MiaA/NifB-like_rSAM"/>
</dbReference>
<dbReference type="InterPro" id="IPR007197">
    <property type="entry name" value="rSAM"/>
</dbReference>
<evidence type="ECO:0000256" key="6">
    <source>
        <dbReference type="ARBA" id="ARBA00022723"/>
    </source>
</evidence>
<name>A0A090DZK6_9BACT</name>
<keyword evidence="9 10" id="KW-0143">Chaperone</keyword>
<keyword evidence="10" id="KW-0963">Cytoplasm</keyword>
<dbReference type="GO" id="GO:0051539">
    <property type="term" value="F:4 iron, 4 sulfur cluster binding"/>
    <property type="evidence" value="ECO:0007669"/>
    <property type="project" value="UniProtKB-UniRule"/>
</dbReference>